<proteinExistence type="predicted"/>
<dbReference type="EMBL" id="GBRH01276453">
    <property type="protein sequence ID" value="JAD21442.1"/>
    <property type="molecule type" value="Transcribed_RNA"/>
</dbReference>
<evidence type="ECO:0000256" key="1">
    <source>
        <dbReference type="SAM" id="MobiDB-lite"/>
    </source>
</evidence>
<evidence type="ECO:0000313" key="2">
    <source>
        <dbReference type="EMBL" id="JAD21442.1"/>
    </source>
</evidence>
<name>A0A0A8YE70_ARUDO</name>
<dbReference type="AlphaFoldDB" id="A0A0A8YE70"/>
<organism evidence="2">
    <name type="scientific">Arundo donax</name>
    <name type="common">Giant reed</name>
    <name type="synonym">Donax arundinaceus</name>
    <dbReference type="NCBI Taxonomy" id="35708"/>
    <lineage>
        <taxon>Eukaryota</taxon>
        <taxon>Viridiplantae</taxon>
        <taxon>Streptophyta</taxon>
        <taxon>Embryophyta</taxon>
        <taxon>Tracheophyta</taxon>
        <taxon>Spermatophyta</taxon>
        <taxon>Magnoliopsida</taxon>
        <taxon>Liliopsida</taxon>
        <taxon>Poales</taxon>
        <taxon>Poaceae</taxon>
        <taxon>PACMAD clade</taxon>
        <taxon>Arundinoideae</taxon>
        <taxon>Arundineae</taxon>
        <taxon>Arundo</taxon>
    </lineage>
</organism>
<feature type="region of interest" description="Disordered" evidence="1">
    <location>
        <begin position="1"/>
        <end position="23"/>
    </location>
</feature>
<sequence>MPRLEAAYRERKSNAEEMVKQEKSHAQNLNYAYSWRT</sequence>
<reference evidence="2" key="1">
    <citation type="submission" date="2014-09" db="EMBL/GenBank/DDBJ databases">
        <authorList>
            <person name="Magalhaes I.L.F."/>
            <person name="Oliveira U."/>
            <person name="Santos F.R."/>
            <person name="Vidigal T.H.D.A."/>
            <person name="Brescovit A.D."/>
            <person name="Santos A.J."/>
        </authorList>
    </citation>
    <scope>NUCLEOTIDE SEQUENCE</scope>
    <source>
        <tissue evidence="2">Shoot tissue taken approximately 20 cm above the soil surface</tissue>
    </source>
</reference>
<accession>A0A0A8YE70</accession>
<reference evidence="2" key="2">
    <citation type="journal article" date="2015" name="Data Brief">
        <title>Shoot transcriptome of the giant reed, Arundo donax.</title>
        <authorList>
            <person name="Barrero R.A."/>
            <person name="Guerrero F.D."/>
            <person name="Moolhuijzen P."/>
            <person name="Goolsby J.A."/>
            <person name="Tidwell J."/>
            <person name="Bellgard S.E."/>
            <person name="Bellgard M.I."/>
        </authorList>
    </citation>
    <scope>NUCLEOTIDE SEQUENCE</scope>
    <source>
        <tissue evidence="2">Shoot tissue taken approximately 20 cm above the soil surface</tissue>
    </source>
</reference>
<protein>
    <submittedName>
        <fullName evidence="2">Uncharacterized protein</fullName>
    </submittedName>
</protein>